<dbReference type="AlphaFoldDB" id="A0A9R0IJS2"/>
<dbReference type="KEGG" id="soe:110790177"/>
<dbReference type="OrthoDB" id="44820at2759"/>
<name>A0A9R0IJS2_SPIOL</name>
<evidence type="ECO:0000313" key="3">
    <source>
        <dbReference type="RefSeq" id="XP_021850649.1"/>
    </source>
</evidence>
<reference evidence="2" key="1">
    <citation type="journal article" date="2021" name="Nat. Commun.">
        <title>Genomic analyses provide insights into spinach domestication and the genetic basis of agronomic traits.</title>
        <authorList>
            <person name="Cai X."/>
            <person name="Sun X."/>
            <person name="Xu C."/>
            <person name="Sun H."/>
            <person name="Wang X."/>
            <person name="Ge C."/>
            <person name="Zhang Z."/>
            <person name="Wang Q."/>
            <person name="Fei Z."/>
            <person name="Jiao C."/>
            <person name="Wang Q."/>
        </authorList>
    </citation>
    <scope>NUCLEOTIDE SEQUENCE [LARGE SCALE GENOMIC DNA]</scope>
    <source>
        <strain evidence="2">cv. Varoflay</strain>
    </source>
</reference>
<dbReference type="Proteomes" id="UP000813463">
    <property type="component" value="Chromosome 2"/>
</dbReference>
<dbReference type="PANTHER" id="PTHR31094">
    <property type="entry name" value="RIKEN CDNA 2310061I04 GENE"/>
    <property type="match status" value="1"/>
</dbReference>
<evidence type="ECO:0000313" key="2">
    <source>
        <dbReference type="Proteomes" id="UP000813463"/>
    </source>
</evidence>
<sequence length="277" mass="31788">MSISGLTNTFSNPNPKILNSPNISNLNGNCRFKLRVCAKVTTPEPNAKVYGQFSAPVKPSGSSSSSTTSSSSPKKKKEDEQKQDYYINMGYAIRCLREEFPELFSREPNFDIYRDDIVFKDPLNTFAGIENYKSLFWALRFHGRIFFKALWVEILSVWQPSENVILVRWTVHGIPRVPWESRGRFDGLSEYKLDRNGKIYQHKVDNIALNSPRKFQVLSVQELILSLGYPTTPKPTCFELTSSTKLHPFAGETEFLSHYLNYVLDFSHIHEAETCQK</sequence>
<protein>
    <recommendedName>
        <fullName evidence="4">SnoaL-like domain-containing protein</fullName>
    </recommendedName>
</protein>
<keyword evidence="2" id="KW-1185">Reference proteome</keyword>
<accession>A0A9R0IJS2</accession>
<dbReference type="Pfam" id="PF10184">
    <property type="entry name" value="DUF2358"/>
    <property type="match status" value="1"/>
</dbReference>
<proteinExistence type="predicted"/>
<feature type="region of interest" description="Disordered" evidence="1">
    <location>
        <begin position="49"/>
        <end position="80"/>
    </location>
</feature>
<organism evidence="2 3">
    <name type="scientific">Spinacia oleracea</name>
    <name type="common">Spinach</name>
    <dbReference type="NCBI Taxonomy" id="3562"/>
    <lineage>
        <taxon>Eukaryota</taxon>
        <taxon>Viridiplantae</taxon>
        <taxon>Streptophyta</taxon>
        <taxon>Embryophyta</taxon>
        <taxon>Tracheophyta</taxon>
        <taxon>Spermatophyta</taxon>
        <taxon>Magnoliopsida</taxon>
        <taxon>eudicotyledons</taxon>
        <taxon>Gunneridae</taxon>
        <taxon>Pentapetalae</taxon>
        <taxon>Caryophyllales</taxon>
        <taxon>Chenopodiaceae</taxon>
        <taxon>Chenopodioideae</taxon>
        <taxon>Anserineae</taxon>
        <taxon>Spinacia</taxon>
    </lineage>
</organism>
<dbReference type="RefSeq" id="XP_021850649.1">
    <property type="nucleotide sequence ID" value="XM_021994957.2"/>
</dbReference>
<feature type="compositionally biased region" description="Low complexity" evidence="1">
    <location>
        <begin position="58"/>
        <end position="72"/>
    </location>
</feature>
<evidence type="ECO:0008006" key="4">
    <source>
        <dbReference type="Google" id="ProtNLM"/>
    </source>
</evidence>
<evidence type="ECO:0000256" key="1">
    <source>
        <dbReference type="SAM" id="MobiDB-lite"/>
    </source>
</evidence>
<dbReference type="GeneID" id="110790177"/>
<gene>
    <name evidence="3" type="primary">LOC110790177</name>
</gene>
<dbReference type="InterPro" id="IPR032710">
    <property type="entry name" value="NTF2-like_dom_sf"/>
</dbReference>
<reference evidence="3" key="2">
    <citation type="submission" date="2025-08" db="UniProtKB">
        <authorList>
            <consortium name="RefSeq"/>
        </authorList>
    </citation>
    <scope>IDENTIFICATION</scope>
    <source>
        <tissue evidence="3">Leaf</tissue>
    </source>
</reference>
<dbReference type="InterPro" id="IPR018790">
    <property type="entry name" value="DUF2358"/>
</dbReference>
<dbReference type="PANTHER" id="PTHR31094:SF2">
    <property type="entry name" value="RIKEN CDNA 2310061I04 GENE"/>
    <property type="match status" value="1"/>
</dbReference>
<dbReference type="SUPFAM" id="SSF54427">
    <property type="entry name" value="NTF2-like"/>
    <property type="match status" value="1"/>
</dbReference>